<feature type="transmembrane region" description="Helical" evidence="3">
    <location>
        <begin position="314"/>
        <end position="333"/>
    </location>
</feature>
<feature type="transmembrane region" description="Helical" evidence="3">
    <location>
        <begin position="255"/>
        <end position="276"/>
    </location>
</feature>
<dbReference type="Gene3D" id="2.60.40.2380">
    <property type="match status" value="1"/>
</dbReference>
<dbReference type="SUPFAM" id="SSF55073">
    <property type="entry name" value="Nucleotide cyclase"/>
    <property type="match status" value="1"/>
</dbReference>
<gene>
    <name evidence="6" type="ORF">IWH25_12735</name>
</gene>
<dbReference type="InterPro" id="IPR000160">
    <property type="entry name" value="GGDEF_dom"/>
</dbReference>
<feature type="chain" id="PRO_5037225399" description="diguanylate cyclase" evidence="4">
    <location>
        <begin position="30"/>
        <end position="577"/>
    </location>
</feature>
<protein>
    <recommendedName>
        <fullName evidence="1">diguanylate cyclase</fullName>
        <ecNumber evidence="1">2.7.7.65</ecNumber>
    </recommendedName>
</protein>
<name>A0A974SMG2_9RHOO</name>
<dbReference type="Gene3D" id="3.30.70.270">
    <property type="match status" value="1"/>
</dbReference>
<feature type="transmembrane region" description="Helical" evidence="3">
    <location>
        <begin position="288"/>
        <end position="308"/>
    </location>
</feature>
<feature type="transmembrane region" description="Helical" evidence="3">
    <location>
        <begin position="222"/>
        <end position="243"/>
    </location>
</feature>
<evidence type="ECO:0000256" key="4">
    <source>
        <dbReference type="SAM" id="SignalP"/>
    </source>
</evidence>
<dbReference type="GO" id="GO:1902201">
    <property type="term" value="P:negative regulation of bacterial-type flagellum-dependent cell motility"/>
    <property type="evidence" value="ECO:0007669"/>
    <property type="project" value="TreeGrafter"/>
</dbReference>
<dbReference type="InterPro" id="IPR043128">
    <property type="entry name" value="Rev_trsase/Diguanyl_cyclase"/>
</dbReference>
<dbReference type="GO" id="GO:0052621">
    <property type="term" value="F:diguanylate cyclase activity"/>
    <property type="evidence" value="ECO:0007669"/>
    <property type="project" value="UniProtKB-EC"/>
</dbReference>
<dbReference type="RefSeq" id="WP_203386166.1">
    <property type="nucleotide sequence ID" value="NZ_CP064781.1"/>
</dbReference>
<dbReference type="InterPro" id="IPR029787">
    <property type="entry name" value="Nucleotide_cyclase"/>
</dbReference>
<reference evidence="6" key="1">
    <citation type="submission" date="2020-11" db="EMBL/GenBank/DDBJ databases">
        <title>Azospira restricta DSM 18626 genome sequence.</title>
        <authorList>
            <person name="Moe W.M."/>
        </authorList>
    </citation>
    <scope>NUCLEOTIDE SEQUENCE</scope>
    <source>
        <strain evidence="6">DSM 18626</strain>
    </source>
</reference>
<dbReference type="GO" id="GO:0043709">
    <property type="term" value="P:cell adhesion involved in single-species biofilm formation"/>
    <property type="evidence" value="ECO:0007669"/>
    <property type="project" value="TreeGrafter"/>
</dbReference>
<evidence type="ECO:0000313" key="6">
    <source>
        <dbReference type="EMBL" id="QRJ62635.1"/>
    </source>
</evidence>
<dbReference type="PANTHER" id="PTHR45138:SF9">
    <property type="entry name" value="DIGUANYLATE CYCLASE DGCM-RELATED"/>
    <property type="match status" value="1"/>
</dbReference>
<organism evidence="6 7">
    <name type="scientific">Azospira restricta</name>
    <dbReference type="NCBI Taxonomy" id="404405"/>
    <lineage>
        <taxon>Bacteria</taxon>
        <taxon>Pseudomonadati</taxon>
        <taxon>Pseudomonadota</taxon>
        <taxon>Betaproteobacteria</taxon>
        <taxon>Rhodocyclales</taxon>
        <taxon>Rhodocyclaceae</taxon>
        <taxon>Azospira</taxon>
    </lineage>
</organism>
<dbReference type="AlphaFoldDB" id="A0A974SMG2"/>
<dbReference type="EMBL" id="CP064781">
    <property type="protein sequence ID" value="QRJ62635.1"/>
    <property type="molecule type" value="Genomic_DNA"/>
</dbReference>
<sequence>MYRPAAVLAVIRCLLLCACVLGGTAPAAADPLPLQDLSPTQALGLHAGQLREGSAPLTLEQASAERAAGRFAASTAAMLSFGIRSAPVWIHLAFANASAAPLPRRLLIENSWQDRIDVYFVGPDGTTTPLHLGDTRPQAERPVPGRHFAVDHRFAPGVTDLYLRVEAADPIVLPIYLTTPEAHAERRQAHGYRYGFLYGYLLALMGYNLLLFLGLRDRRHLAYAAFIALFVATNLAYTGHGYAYLWPDSPTVQRWVIPILMVLYATAGLVFARHFLDTPKAFPRTHRALAAATAGFLAALAAACLLFADQAAAILVAFVAVILFSLAMPALGIMAVRGRHRYSRYFLFATVASTVGTAVTTLSVLGLIPFSAFGFQAVEIGMVIDATLLALALGSRFRAIQAERQSAERLAARDPLTDLYNRRSFLELARPLWSGTRRHGHELSLIMVDIDHFKTINDTYGHAAGDDAIIAVARVLTDSVRAEDIVARWGGEEFLVLLPETPLDAAVALAERLRAGIADARIAMGGQDVRLTASLGVAASGDKESLDRLITEADHFLYQSKHSGRNQVSAEILAAAA</sequence>
<keyword evidence="4" id="KW-0732">Signal</keyword>
<feature type="signal peptide" evidence="4">
    <location>
        <begin position="1"/>
        <end position="29"/>
    </location>
</feature>
<dbReference type="CDD" id="cd01949">
    <property type="entry name" value="GGDEF"/>
    <property type="match status" value="1"/>
</dbReference>
<dbReference type="NCBIfam" id="TIGR00254">
    <property type="entry name" value="GGDEF"/>
    <property type="match status" value="1"/>
</dbReference>
<accession>A0A974SMG2</accession>
<dbReference type="KEGG" id="ares:IWH25_12735"/>
<dbReference type="InterPro" id="IPR011622">
    <property type="entry name" value="7TMR_DISM_rcpt_extracell_dom2"/>
</dbReference>
<keyword evidence="7" id="KW-1185">Reference proteome</keyword>
<dbReference type="InterPro" id="IPR050469">
    <property type="entry name" value="Diguanylate_Cyclase"/>
</dbReference>
<dbReference type="Proteomes" id="UP000663444">
    <property type="component" value="Chromosome"/>
</dbReference>
<evidence type="ECO:0000256" key="1">
    <source>
        <dbReference type="ARBA" id="ARBA00012528"/>
    </source>
</evidence>
<dbReference type="PROSITE" id="PS50887">
    <property type="entry name" value="GGDEF"/>
    <property type="match status" value="1"/>
</dbReference>
<dbReference type="PANTHER" id="PTHR45138">
    <property type="entry name" value="REGULATORY COMPONENTS OF SENSORY TRANSDUCTION SYSTEM"/>
    <property type="match status" value="1"/>
</dbReference>
<dbReference type="Pfam" id="PF07696">
    <property type="entry name" value="7TMR-DISMED2"/>
    <property type="match status" value="1"/>
</dbReference>
<feature type="transmembrane region" description="Helical" evidence="3">
    <location>
        <begin position="345"/>
        <end position="368"/>
    </location>
</feature>
<proteinExistence type="predicted"/>
<dbReference type="Pfam" id="PF07695">
    <property type="entry name" value="7TMR-DISM_7TM"/>
    <property type="match status" value="1"/>
</dbReference>
<feature type="domain" description="GGDEF" evidence="5">
    <location>
        <begin position="441"/>
        <end position="573"/>
    </location>
</feature>
<feature type="transmembrane region" description="Helical" evidence="3">
    <location>
        <begin position="374"/>
        <end position="394"/>
    </location>
</feature>
<dbReference type="Pfam" id="PF00990">
    <property type="entry name" value="GGDEF"/>
    <property type="match status" value="1"/>
</dbReference>
<evidence type="ECO:0000313" key="7">
    <source>
        <dbReference type="Proteomes" id="UP000663444"/>
    </source>
</evidence>
<keyword evidence="3" id="KW-0812">Transmembrane</keyword>
<evidence type="ECO:0000256" key="3">
    <source>
        <dbReference type="SAM" id="Phobius"/>
    </source>
</evidence>
<dbReference type="InterPro" id="IPR011623">
    <property type="entry name" value="7TMR_DISM_rcpt_extracell_dom1"/>
</dbReference>
<keyword evidence="3" id="KW-0472">Membrane</keyword>
<dbReference type="FunFam" id="3.30.70.270:FF:000001">
    <property type="entry name" value="Diguanylate cyclase domain protein"/>
    <property type="match status" value="1"/>
</dbReference>
<comment type="catalytic activity">
    <reaction evidence="2">
        <text>2 GTP = 3',3'-c-di-GMP + 2 diphosphate</text>
        <dbReference type="Rhea" id="RHEA:24898"/>
        <dbReference type="ChEBI" id="CHEBI:33019"/>
        <dbReference type="ChEBI" id="CHEBI:37565"/>
        <dbReference type="ChEBI" id="CHEBI:58805"/>
        <dbReference type="EC" id="2.7.7.65"/>
    </reaction>
</comment>
<dbReference type="SMART" id="SM00267">
    <property type="entry name" value="GGDEF"/>
    <property type="match status" value="1"/>
</dbReference>
<dbReference type="GO" id="GO:0005886">
    <property type="term" value="C:plasma membrane"/>
    <property type="evidence" value="ECO:0007669"/>
    <property type="project" value="TreeGrafter"/>
</dbReference>
<evidence type="ECO:0000259" key="5">
    <source>
        <dbReference type="PROSITE" id="PS50887"/>
    </source>
</evidence>
<keyword evidence="3" id="KW-1133">Transmembrane helix</keyword>
<dbReference type="EC" id="2.7.7.65" evidence="1"/>
<evidence type="ECO:0000256" key="2">
    <source>
        <dbReference type="ARBA" id="ARBA00034247"/>
    </source>
</evidence>
<feature type="transmembrane region" description="Helical" evidence="3">
    <location>
        <begin position="196"/>
        <end position="215"/>
    </location>
</feature>